<sequence length="581" mass="63567">MSRFLESTVTDWKYVTAFRADKSTITITRQPVLPDTRSARHRMLAELFSDGKALQDVTVSVDCYAYDGTEASYRIHYKPTLATGMEANRHKLSEALLAALGTHESGQLWRVDWAPEQPIITLSLRKPLATMVMHALKIPAANLPVPQLDERGIARRQQMPWPGSDPSVPGQRLHVPYASCETDAGVVDAYWNISDDSSAPHMLVVGPTGGGKTVLLTTVITELTLRGVPVIGVDPKRIELHQFLCYPGVPAIVFEPLRAAEFIYALWREMHARTKYMQTQRLKARNMPLLVAVLDEFFILSAAWTQLAKSGTDEEKEVIKRCNPLGRIGELVALARSAGIRLAVGVQRPDAHLFGRDSGSVRDNFQTRAALARLSSDGAYMMWGETTVGRDIDAKIRGRATVSDPSGDPALAQVWFTPTIDDHPAARSDLSAEEAHAVDSLRPTRDTPVYCFSAELVQFIADEQHLITTMADDVREPVAVSASSVTSLVDHISDAIPAGALEEGMNIVLGLDDEPDRTGTVLTVETIRKIARDSDGTVTEEGLVRVEVSVESTGRRPEVLILEYSGLDTVFLAAVDLAAAV</sequence>
<evidence type="ECO:0000313" key="5">
    <source>
        <dbReference type="EMBL" id="SEB45550.1"/>
    </source>
</evidence>
<accession>A0A1H4JGX5</accession>
<keyword evidence="1 3" id="KW-0547">Nucleotide-binding</keyword>
<dbReference type="GO" id="GO:0003677">
    <property type="term" value="F:DNA binding"/>
    <property type="evidence" value="ECO:0007669"/>
    <property type="project" value="InterPro"/>
</dbReference>
<dbReference type="PANTHER" id="PTHR22683:SF41">
    <property type="entry name" value="DNA TRANSLOCASE FTSK"/>
    <property type="match status" value="1"/>
</dbReference>
<dbReference type="InterPro" id="IPR050206">
    <property type="entry name" value="FtsK/SpoIIIE/SftA"/>
</dbReference>
<dbReference type="InterPro" id="IPR002543">
    <property type="entry name" value="FtsK_dom"/>
</dbReference>
<name>A0A1H4JGX5_RHOJO</name>
<dbReference type="SUPFAM" id="SSF52540">
    <property type="entry name" value="P-loop containing nucleoside triphosphate hydrolases"/>
    <property type="match status" value="1"/>
</dbReference>
<feature type="domain" description="FtsK" evidence="4">
    <location>
        <begin position="186"/>
        <end position="380"/>
    </location>
</feature>
<dbReference type="GO" id="GO:0005524">
    <property type="term" value="F:ATP binding"/>
    <property type="evidence" value="ECO:0007669"/>
    <property type="project" value="UniProtKB-UniRule"/>
</dbReference>
<dbReference type="Pfam" id="PF01580">
    <property type="entry name" value="FtsK_SpoIIIE"/>
    <property type="match status" value="1"/>
</dbReference>
<dbReference type="InterPro" id="IPR027417">
    <property type="entry name" value="P-loop_NTPase"/>
</dbReference>
<keyword evidence="2 3" id="KW-0067">ATP-binding</keyword>
<evidence type="ECO:0000256" key="2">
    <source>
        <dbReference type="ARBA" id="ARBA00022840"/>
    </source>
</evidence>
<protein>
    <submittedName>
        <fullName evidence="5">FtsK/SpoIIIE family protein</fullName>
    </submittedName>
</protein>
<evidence type="ECO:0000256" key="3">
    <source>
        <dbReference type="PROSITE-ProRule" id="PRU00289"/>
    </source>
</evidence>
<dbReference type="Proteomes" id="UP000183407">
    <property type="component" value="Unassembled WGS sequence"/>
</dbReference>
<gene>
    <name evidence="5" type="ORF">SAMN04490220_0896</name>
</gene>
<proteinExistence type="predicted"/>
<organism evidence="5 6">
    <name type="scientific">Rhodococcus jostii</name>
    <dbReference type="NCBI Taxonomy" id="132919"/>
    <lineage>
        <taxon>Bacteria</taxon>
        <taxon>Bacillati</taxon>
        <taxon>Actinomycetota</taxon>
        <taxon>Actinomycetes</taxon>
        <taxon>Mycobacteriales</taxon>
        <taxon>Nocardiaceae</taxon>
        <taxon>Rhodococcus</taxon>
    </lineage>
</organism>
<dbReference type="PANTHER" id="PTHR22683">
    <property type="entry name" value="SPORULATION PROTEIN RELATED"/>
    <property type="match status" value="1"/>
</dbReference>
<dbReference type="RefSeq" id="WP_073369990.1">
    <property type="nucleotide sequence ID" value="NZ_FNTL01000003.1"/>
</dbReference>
<evidence type="ECO:0000256" key="1">
    <source>
        <dbReference type="ARBA" id="ARBA00022741"/>
    </source>
</evidence>
<evidence type="ECO:0000313" key="6">
    <source>
        <dbReference type="Proteomes" id="UP000183407"/>
    </source>
</evidence>
<feature type="binding site" evidence="3">
    <location>
        <begin position="206"/>
        <end position="213"/>
    </location>
    <ligand>
        <name>ATP</name>
        <dbReference type="ChEBI" id="CHEBI:30616"/>
    </ligand>
</feature>
<reference evidence="6" key="1">
    <citation type="submission" date="2016-10" db="EMBL/GenBank/DDBJ databases">
        <authorList>
            <person name="Varghese N."/>
        </authorList>
    </citation>
    <scope>NUCLEOTIDE SEQUENCE [LARGE SCALE GENOMIC DNA]</scope>
    <source>
        <strain evidence="6">DSM 44719</strain>
    </source>
</reference>
<dbReference type="OrthoDB" id="5083868at2"/>
<dbReference type="AlphaFoldDB" id="A0A1H4JGX5"/>
<dbReference type="Gene3D" id="3.40.50.300">
    <property type="entry name" value="P-loop containing nucleotide triphosphate hydrolases"/>
    <property type="match status" value="1"/>
</dbReference>
<dbReference type="CDD" id="cd01127">
    <property type="entry name" value="TrwB_TraG_TraD_VirD4"/>
    <property type="match status" value="1"/>
</dbReference>
<dbReference type="PROSITE" id="PS50901">
    <property type="entry name" value="FTSK"/>
    <property type="match status" value="1"/>
</dbReference>
<dbReference type="EMBL" id="FNTL01000003">
    <property type="protein sequence ID" value="SEB45550.1"/>
    <property type="molecule type" value="Genomic_DNA"/>
</dbReference>
<evidence type="ECO:0000259" key="4">
    <source>
        <dbReference type="PROSITE" id="PS50901"/>
    </source>
</evidence>